<protein>
    <submittedName>
        <fullName evidence="1">Uncharacterized protein</fullName>
    </submittedName>
</protein>
<dbReference type="AlphaFoldDB" id="A0A1G7ZRP1"/>
<evidence type="ECO:0000313" key="2">
    <source>
        <dbReference type="Proteomes" id="UP000217076"/>
    </source>
</evidence>
<name>A0A1G7ZRP1_9PROT</name>
<gene>
    <name evidence="1" type="ORF">SAMN05421742_104197</name>
</gene>
<reference evidence="2" key="1">
    <citation type="submission" date="2016-10" db="EMBL/GenBank/DDBJ databases">
        <authorList>
            <person name="Varghese N."/>
            <person name="Submissions S."/>
        </authorList>
    </citation>
    <scope>NUCLEOTIDE SEQUENCE [LARGE SCALE GENOMIC DNA]</scope>
    <source>
        <strain evidence="2">930I</strain>
    </source>
</reference>
<evidence type="ECO:0000313" key="1">
    <source>
        <dbReference type="EMBL" id="SDH11345.1"/>
    </source>
</evidence>
<organism evidence="1 2">
    <name type="scientific">Roseospirillum parvum</name>
    <dbReference type="NCBI Taxonomy" id="83401"/>
    <lineage>
        <taxon>Bacteria</taxon>
        <taxon>Pseudomonadati</taxon>
        <taxon>Pseudomonadota</taxon>
        <taxon>Alphaproteobacteria</taxon>
        <taxon>Rhodospirillales</taxon>
        <taxon>Rhodospirillaceae</taxon>
        <taxon>Roseospirillum</taxon>
    </lineage>
</organism>
<sequence length="75" mass="8672">MLKYDRRLSDKIVIAHLMSIEEDKPRVADLLIQALELDLSGIGGAVLEKRKSLKDIEDAFERHEEFRQRHAENNG</sequence>
<keyword evidence="2" id="KW-1185">Reference proteome</keyword>
<proteinExistence type="predicted"/>
<accession>A0A1G7ZRP1</accession>
<dbReference type="EMBL" id="FNCV01000004">
    <property type="protein sequence ID" value="SDH11345.1"/>
    <property type="molecule type" value="Genomic_DNA"/>
</dbReference>
<dbReference type="Proteomes" id="UP000217076">
    <property type="component" value="Unassembled WGS sequence"/>
</dbReference>
<dbReference type="OrthoDB" id="7361720at2"/>
<dbReference type="RefSeq" id="WP_092618008.1">
    <property type="nucleotide sequence ID" value="NZ_FNCV01000004.1"/>
</dbReference>